<dbReference type="EMBL" id="JAUEPR010000006">
    <property type="protein sequence ID" value="KAK0483445.1"/>
    <property type="molecule type" value="Genomic_DNA"/>
</dbReference>
<keyword evidence="3" id="KW-1185">Reference proteome</keyword>
<comment type="caution">
    <text evidence="2">The sequence shown here is derived from an EMBL/GenBank/DDBJ whole genome shotgun (WGS) entry which is preliminary data.</text>
</comment>
<feature type="compositionally biased region" description="Polar residues" evidence="1">
    <location>
        <begin position="62"/>
        <end position="71"/>
    </location>
</feature>
<evidence type="ECO:0000313" key="2">
    <source>
        <dbReference type="EMBL" id="KAK0483445.1"/>
    </source>
</evidence>
<reference evidence="2" key="1">
    <citation type="submission" date="2023-06" db="EMBL/GenBank/DDBJ databases">
        <authorList>
            <consortium name="Lawrence Berkeley National Laboratory"/>
            <person name="Ahrendt S."/>
            <person name="Sahu N."/>
            <person name="Indic B."/>
            <person name="Wong-Bajracharya J."/>
            <person name="Merenyi Z."/>
            <person name="Ke H.-M."/>
            <person name="Monk M."/>
            <person name="Kocsube S."/>
            <person name="Drula E."/>
            <person name="Lipzen A."/>
            <person name="Balint B."/>
            <person name="Henrissat B."/>
            <person name="Andreopoulos B."/>
            <person name="Martin F.M."/>
            <person name="Harder C.B."/>
            <person name="Rigling D."/>
            <person name="Ford K.L."/>
            <person name="Foster G.D."/>
            <person name="Pangilinan J."/>
            <person name="Papanicolaou A."/>
            <person name="Barry K."/>
            <person name="LaButti K."/>
            <person name="Viragh M."/>
            <person name="Koriabine M."/>
            <person name="Yan M."/>
            <person name="Riley R."/>
            <person name="Champramary S."/>
            <person name="Plett K.L."/>
            <person name="Tsai I.J."/>
            <person name="Slot J."/>
            <person name="Sipos G."/>
            <person name="Plett J."/>
            <person name="Nagy L.G."/>
            <person name="Grigoriev I.V."/>
        </authorList>
    </citation>
    <scope>NUCLEOTIDE SEQUENCE</scope>
    <source>
        <strain evidence="2">ICMP 16352</strain>
    </source>
</reference>
<protein>
    <submittedName>
        <fullName evidence="2">Uncharacterized protein</fullName>
    </submittedName>
</protein>
<proteinExistence type="predicted"/>
<name>A0AA39PFS0_9AGAR</name>
<accession>A0AA39PFS0</accession>
<evidence type="ECO:0000256" key="1">
    <source>
        <dbReference type="SAM" id="MobiDB-lite"/>
    </source>
</evidence>
<dbReference type="AlphaFoldDB" id="A0AA39PFS0"/>
<dbReference type="Proteomes" id="UP001175227">
    <property type="component" value="Unassembled WGS sequence"/>
</dbReference>
<sequence length="105" mass="11267">MAMARSLLDSFDPFAVHPFTNSSVTLPQAPMPSQYYSQPTSSVATAPIQIMAPSPKRPVVQTKASPSSTRPVFTPFRMDTSSPDLVLKSKASPSSPQGSRNKQVS</sequence>
<feature type="compositionally biased region" description="Polar residues" evidence="1">
    <location>
        <begin position="91"/>
        <end position="105"/>
    </location>
</feature>
<evidence type="ECO:0000313" key="3">
    <source>
        <dbReference type="Proteomes" id="UP001175227"/>
    </source>
</evidence>
<gene>
    <name evidence="2" type="ORF">IW261DRAFT_951604</name>
</gene>
<feature type="region of interest" description="Disordered" evidence="1">
    <location>
        <begin position="54"/>
        <end position="105"/>
    </location>
</feature>
<organism evidence="2 3">
    <name type="scientific">Armillaria novae-zelandiae</name>
    <dbReference type="NCBI Taxonomy" id="153914"/>
    <lineage>
        <taxon>Eukaryota</taxon>
        <taxon>Fungi</taxon>
        <taxon>Dikarya</taxon>
        <taxon>Basidiomycota</taxon>
        <taxon>Agaricomycotina</taxon>
        <taxon>Agaricomycetes</taxon>
        <taxon>Agaricomycetidae</taxon>
        <taxon>Agaricales</taxon>
        <taxon>Marasmiineae</taxon>
        <taxon>Physalacriaceae</taxon>
        <taxon>Armillaria</taxon>
    </lineage>
</organism>